<dbReference type="Proteomes" id="UP000276260">
    <property type="component" value="Unassembled WGS sequence"/>
</dbReference>
<dbReference type="InterPro" id="IPR010852">
    <property type="entry name" value="ABATE"/>
</dbReference>
<dbReference type="InterPro" id="IPR021005">
    <property type="entry name" value="Znf_CGNR"/>
</dbReference>
<dbReference type="PANTHER" id="PTHR35525">
    <property type="entry name" value="BLL6575 PROTEIN"/>
    <property type="match status" value="1"/>
</dbReference>
<reference evidence="2 3" key="1">
    <citation type="submission" date="2018-11" db="EMBL/GenBank/DDBJ databases">
        <title>Draft genome analysis of Rheinheimera mesophila isolated from an industrial waste site.</title>
        <authorList>
            <person name="Yu Q."/>
            <person name="Qi Y."/>
            <person name="Zhang H."/>
            <person name="Lu Y."/>
            <person name="Pu J."/>
        </authorList>
    </citation>
    <scope>NUCLEOTIDE SEQUENCE [LARGE SCALE GENOMIC DNA]</scope>
    <source>
        <strain evidence="2 3">IITR13</strain>
    </source>
</reference>
<dbReference type="OrthoDB" id="9808437at2"/>
<dbReference type="Pfam" id="PF07336">
    <property type="entry name" value="ABATE"/>
    <property type="match status" value="1"/>
</dbReference>
<dbReference type="Pfam" id="PF11706">
    <property type="entry name" value="zf-CGNR"/>
    <property type="match status" value="1"/>
</dbReference>
<dbReference type="AlphaFoldDB" id="A0A3P3QGG2"/>
<comment type="caution">
    <text evidence="2">The sequence shown here is derived from an EMBL/GenBank/DDBJ whole genome shotgun (WGS) entry which is preliminary data.</text>
</comment>
<evidence type="ECO:0000313" key="2">
    <source>
        <dbReference type="EMBL" id="RRJ20287.1"/>
    </source>
</evidence>
<feature type="domain" description="Zinc finger CGNR" evidence="1">
    <location>
        <begin position="154"/>
        <end position="195"/>
    </location>
</feature>
<accession>A0A3P3QGG2</accession>
<evidence type="ECO:0000313" key="3">
    <source>
        <dbReference type="Proteomes" id="UP000276260"/>
    </source>
</evidence>
<keyword evidence="3" id="KW-1185">Reference proteome</keyword>
<dbReference type="RefSeq" id="WP_125060943.1">
    <property type="nucleotide sequence ID" value="NZ_RRCF01000003.1"/>
</dbReference>
<dbReference type="SUPFAM" id="SSF160904">
    <property type="entry name" value="Jann2411-like"/>
    <property type="match status" value="1"/>
</dbReference>
<protein>
    <recommendedName>
        <fullName evidence="1">Zinc finger CGNR domain-containing protein</fullName>
    </recommendedName>
</protein>
<evidence type="ECO:0000259" key="1">
    <source>
        <dbReference type="Pfam" id="PF11706"/>
    </source>
</evidence>
<dbReference type="Gene3D" id="1.10.3300.10">
    <property type="entry name" value="Jann2411-like domain"/>
    <property type="match status" value="1"/>
</dbReference>
<organism evidence="2 3">
    <name type="scientific">Rheinheimera mesophila</name>
    <dbReference type="NCBI Taxonomy" id="1547515"/>
    <lineage>
        <taxon>Bacteria</taxon>
        <taxon>Pseudomonadati</taxon>
        <taxon>Pseudomonadota</taxon>
        <taxon>Gammaproteobacteria</taxon>
        <taxon>Chromatiales</taxon>
        <taxon>Chromatiaceae</taxon>
        <taxon>Rheinheimera</taxon>
    </lineage>
</organism>
<dbReference type="EMBL" id="RRCF01000003">
    <property type="protein sequence ID" value="RRJ20287.1"/>
    <property type="molecule type" value="Genomic_DNA"/>
</dbReference>
<gene>
    <name evidence="2" type="ORF">EIK76_12235</name>
</gene>
<dbReference type="InterPro" id="IPR023286">
    <property type="entry name" value="ABATE_dom_sf"/>
</dbReference>
<name>A0A3P3QGG2_9GAMM</name>
<dbReference type="PANTHER" id="PTHR35525:SF3">
    <property type="entry name" value="BLL6575 PROTEIN"/>
    <property type="match status" value="1"/>
</dbReference>
<sequence length="204" mass="22494">MIVSEILHEEAATGAPMLGDHLAMDLLNTQARDDGKAIEFWNSDDDVLQWLARYGITPATEGKAFASGELLAQAKALRTLAQQLISAFKAGKPCEISELNQYLQAFETAPSLTTEVDGKLKLSRISRRNSIGALLGPVAQAIAELLVEGKADLVKRCEHPDCILWFYDRTKAHKRRWCSMALCGNRYKAAQFRKRSSSSDAAPE</sequence>
<proteinExistence type="predicted"/>